<evidence type="ECO:0000313" key="2">
    <source>
        <dbReference type="EMBL" id="CAB4155461.1"/>
    </source>
</evidence>
<organism evidence="2">
    <name type="scientific">uncultured Caudovirales phage</name>
    <dbReference type="NCBI Taxonomy" id="2100421"/>
    <lineage>
        <taxon>Viruses</taxon>
        <taxon>Duplodnaviria</taxon>
        <taxon>Heunggongvirae</taxon>
        <taxon>Uroviricota</taxon>
        <taxon>Caudoviricetes</taxon>
        <taxon>Peduoviridae</taxon>
        <taxon>Maltschvirus</taxon>
        <taxon>Maltschvirus maltsch</taxon>
    </lineage>
</organism>
<evidence type="ECO:0000256" key="1">
    <source>
        <dbReference type="SAM" id="Phobius"/>
    </source>
</evidence>
<feature type="transmembrane region" description="Helical" evidence="1">
    <location>
        <begin position="6"/>
        <end position="24"/>
    </location>
</feature>
<dbReference type="EMBL" id="LR796639">
    <property type="protein sequence ID" value="CAB4155461.1"/>
    <property type="molecule type" value="Genomic_DNA"/>
</dbReference>
<feature type="transmembrane region" description="Helical" evidence="1">
    <location>
        <begin position="29"/>
        <end position="47"/>
    </location>
</feature>
<proteinExistence type="predicted"/>
<sequence>MTDTMWTWLLFLMEIIGVTGMFFIGKMKWWGWGIVLAHSIPWFIYSITHDKPGFIAMSLMWWCTNFYNMQKWRKAR</sequence>
<keyword evidence="1" id="KW-0812">Transmembrane</keyword>
<keyword evidence="1" id="KW-0472">Membrane</keyword>
<name>A0A6J5ND46_9CAUD</name>
<keyword evidence="1" id="KW-1133">Transmembrane helix</keyword>
<protein>
    <submittedName>
        <fullName evidence="2">Uncharacterized protein</fullName>
    </submittedName>
</protein>
<gene>
    <name evidence="2" type="ORF">UFOVP658_10</name>
</gene>
<feature type="transmembrane region" description="Helical" evidence="1">
    <location>
        <begin position="53"/>
        <end position="69"/>
    </location>
</feature>
<reference evidence="2" key="1">
    <citation type="submission" date="2020-04" db="EMBL/GenBank/DDBJ databases">
        <authorList>
            <person name="Chiriac C."/>
            <person name="Salcher M."/>
            <person name="Ghai R."/>
            <person name="Kavagutti S V."/>
        </authorList>
    </citation>
    <scope>NUCLEOTIDE SEQUENCE</scope>
</reference>
<accession>A0A6J5ND46</accession>